<sequence>MLWQQCFPDLPDHMLCLVKHVVDQAVGRAPQTQNITLVKHAGVHGAVPGFNLFRQAEVVLHGEVEI</sequence>
<comment type="caution">
    <text evidence="1">The sequence shown here is derived from an EMBL/GenBank/DDBJ whole genome shotgun (WGS) entry which is preliminary data.</text>
</comment>
<reference evidence="1" key="1">
    <citation type="submission" date="2019-08" db="EMBL/GenBank/DDBJ databases">
        <authorList>
            <person name="Kucharzyk K."/>
            <person name="Murdoch R.W."/>
            <person name="Higgins S."/>
            <person name="Loffler F."/>
        </authorList>
    </citation>
    <scope>NUCLEOTIDE SEQUENCE</scope>
</reference>
<name>A0A645I7Z9_9ZZZZ</name>
<dbReference type="EMBL" id="VSSQ01107971">
    <property type="protein sequence ID" value="MPN46912.1"/>
    <property type="molecule type" value="Genomic_DNA"/>
</dbReference>
<gene>
    <name evidence="1" type="ORF">SDC9_194511</name>
</gene>
<dbReference type="AlphaFoldDB" id="A0A645I7Z9"/>
<protein>
    <submittedName>
        <fullName evidence="1">Uncharacterized protein</fullName>
    </submittedName>
</protein>
<proteinExistence type="predicted"/>
<evidence type="ECO:0000313" key="1">
    <source>
        <dbReference type="EMBL" id="MPN46912.1"/>
    </source>
</evidence>
<accession>A0A645I7Z9</accession>
<organism evidence="1">
    <name type="scientific">bioreactor metagenome</name>
    <dbReference type="NCBI Taxonomy" id="1076179"/>
    <lineage>
        <taxon>unclassified sequences</taxon>
        <taxon>metagenomes</taxon>
        <taxon>ecological metagenomes</taxon>
    </lineage>
</organism>